<evidence type="ECO:0000256" key="1">
    <source>
        <dbReference type="ARBA" id="ARBA00023002"/>
    </source>
</evidence>
<dbReference type="InterPro" id="IPR015422">
    <property type="entry name" value="PyrdxlP-dep_Trfase_small"/>
</dbReference>
<feature type="domain" description="Glycine cleavage system P-protein N-terminal" evidence="3">
    <location>
        <begin position="1"/>
        <end position="433"/>
    </location>
</feature>
<dbReference type="SUPFAM" id="SSF53383">
    <property type="entry name" value="PLP-dependent transferases"/>
    <property type="match status" value="1"/>
</dbReference>
<dbReference type="NCBIfam" id="NF001696">
    <property type="entry name" value="PRK00451.1"/>
    <property type="match status" value="1"/>
</dbReference>
<comment type="catalytic activity">
    <reaction evidence="2">
        <text>N(6)-[(R)-lipoyl]-L-lysyl-[glycine-cleavage complex H protein] + glycine + H(+) = N(6)-[(R)-S(8)-aminomethyldihydrolipoyl]-L-lysyl-[glycine-cleavage complex H protein] + CO2</text>
        <dbReference type="Rhea" id="RHEA:24304"/>
        <dbReference type="Rhea" id="RHEA-COMP:10494"/>
        <dbReference type="Rhea" id="RHEA-COMP:10495"/>
        <dbReference type="ChEBI" id="CHEBI:15378"/>
        <dbReference type="ChEBI" id="CHEBI:16526"/>
        <dbReference type="ChEBI" id="CHEBI:57305"/>
        <dbReference type="ChEBI" id="CHEBI:83099"/>
        <dbReference type="ChEBI" id="CHEBI:83143"/>
        <dbReference type="EC" id="1.4.4.2"/>
    </reaction>
</comment>
<keyword evidence="1 2" id="KW-0560">Oxidoreductase</keyword>
<reference evidence="4 5" key="1">
    <citation type="submission" date="2022-01" db="EMBL/GenBank/DDBJ databases">
        <title>Desulfofustis limnae sp. nov., a novel mesophilic sulfate-reducing bacterium isolated from marsh soil.</title>
        <authorList>
            <person name="Watanabe M."/>
            <person name="Takahashi A."/>
            <person name="Kojima H."/>
            <person name="Fukui M."/>
        </authorList>
    </citation>
    <scope>NUCLEOTIDE SEQUENCE [LARGE SCALE GENOMIC DNA]</scope>
    <source>
        <strain evidence="4 5">PPLL</strain>
    </source>
</reference>
<protein>
    <recommendedName>
        <fullName evidence="2">Probable glycine dehydrogenase (decarboxylating) subunit 1</fullName>
        <ecNumber evidence="2">1.4.4.2</ecNumber>
    </recommendedName>
    <alternativeName>
        <fullName evidence="2">Glycine cleavage system P-protein subunit 1</fullName>
    </alternativeName>
    <alternativeName>
        <fullName evidence="2">Glycine decarboxylase subunit 1</fullName>
    </alternativeName>
    <alternativeName>
        <fullName evidence="2">Glycine dehydrogenase (aminomethyl-transferring) subunit 1</fullName>
    </alternativeName>
</protein>
<evidence type="ECO:0000256" key="2">
    <source>
        <dbReference type="HAMAP-Rule" id="MF_00712"/>
    </source>
</evidence>
<dbReference type="RefSeq" id="WP_284152752.1">
    <property type="nucleotide sequence ID" value="NZ_AP025516.1"/>
</dbReference>
<dbReference type="Proteomes" id="UP000830055">
    <property type="component" value="Chromosome"/>
</dbReference>
<gene>
    <name evidence="2" type="primary">gcvPA</name>
    <name evidence="4" type="ORF">DPPLL_38170</name>
</gene>
<sequence>MRYLPHTPDEIEAMLAVIGRQELDDLFTSIPADCRFSGLPEVPGPYTEWDLIARFKELGDRIPGAASRSVLIGGGSYYHHIPEIVRALAGRSEFVTSYTPYQPEMAQGTLQGIFEYQTLTARLLGMDVANASMYDGASALAEALLMALRVSRKKRTVALSAAIHPHYRQVVRTYLEPGGFSIVELPVAATGRTDLTALPKSGELAAVAVQSPNFFGVIEDLVLAAEGAHAADALCVTGFTEPFAYGLLRNPGACGADIVCGEGQSFGLAPSFGGAGLGMFACRQHYLRQMPGRVVGETVDMDNKRGFVLTLSTREQHIRREKATSNICSNQGLCAMTAAIYMASLGGSGLRRVAQLNHDKAEYLKHVLLAAGATLLFDGPTFNEFVAVMPSGFQRQRERLAERGIIAGLEISPWYPDYQNAFLFCATEMVSRSILDEISEEVRS</sequence>
<comment type="similarity">
    <text evidence="2">Belongs to the GcvP family. N-terminal subunit subfamily.</text>
</comment>
<evidence type="ECO:0000313" key="5">
    <source>
        <dbReference type="Proteomes" id="UP000830055"/>
    </source>
</evidence>
<organism evidence="4 5">
    <name type="scientific">Desulfofustis limnaeus</name>
    <dbReference type="NCBI Taxonomy" id="2740163"/>
    <lineage>
        <taxon>Bacteria</taxon>
        <taxon>Pseudomonadati</taxon>
        <taxon>Thermodesulfobacteriota</taxon>
        <taxon>Desulfobulbia</taxon>
        <taxon>Desulfobulbales</taxon>
        <taxon>Desulfocapsaceae</taxon>
        <taxon>Desulfofustis</taxon>
    </lineage>
</organism>
<comment type="function">
    <text evidence="2">The glycine cleavage system catalyzes the degradation of glycine. The P protein binds the alpha-amino group of glycine through its pyridoxal phosphate cofactor; CO(2) is released and the remaining methylamine moiety is then transferred to the lipoamide cofactor of the H protein.</text>
</comment>
<dbReference type="InterPro" id="IPR023010">
    <property type="entry name" value="GcvPA"/>
</dbReference>
<evidence type="ECO:0000259" key="3">
    <source>
        <dbReference type="Pfam" id="PF02347"/>
    </source>
</evidence>
<dbReference type="PANTHER" id="PTHR42806">
    <property type="entry name" value="GLYCINE CLEAVAGE SYSTEM P-PROTEIN"/>
    <property type="match status" value="1"/>
</dbReference>
<evidence type="ECO:0000313" key="4">
    <source>
        <dbReference type="EMBL" id="BDD89452.1"/>
    </source>
</evidence>
<comment type="subunit">
    <text evidence="2">The glycine cleavage system is composed of four proteins: P, T, L and H. In this organism, the P 'protein' is a heterodimer of two subunits.</text>
</comment>
<name>A0ABM7WES0_9BACT</name>
<dbReference type="EMBL" id="AP025516">
    <property type="protein sequence ID" value="BDD89452.1"/>
    <property type="molecule type" value="Genomic_DNA"/>
</dbReference>
<accession>A0ABM7WES0</accession>
<proteinExistence type="inferred from homology"/>
<dbReference type="InterPro" id="IPR015421">
    <property type="entry name" value="PyrdxlP-dep_Trfase_major"/>
</dbReference>
<dbReference type="Pfam" id="PF02347">
    <property type="entry name" value="GDC-P"/>
    <property type="match status" value="1"/>
</dbReference>
<dbReference type="PANTHER" id="PTHR42806:SF1">
    <property type="entry name" value="GLYCINE DEHYDROGENASE (DECARBOXYLATING)"/>
    <property type="match status" value="1"/>
</dbReference>
<dbReference type="Gene3D" id="3.90.1150.10">
    <property type="entry name" value="Aspartate Aminotransferase, domain 1"/>
    <property type="match status" value="1"/>
</dbReference>
<dbReference type="InterPro" id="IPR015424">
    <property type="entry name" value="PyrdxlP-dep_Trfase"/>
</dbReference>
<dbReference type="Gene3D" id="3.40.640.10">
    <property type="entry name" value="Type I PLP-dependent aspartate aminotransferase-like (Major domain)"/>
    <property type="match status" value="1"/>
</dbReference>
<dbReference type="EC" id="1.4.4.2" evidence="2"/>
<dbReference type="HAMAP" id="MF_00712">
    <property type="entry name" value="GcvPA"/>
    <property type="match status" value="1"/>
</dbReference>
<keyword evidence="5" id="KW-1185">Reference proteome</keyword>
<dbReference type="InterPro" id="IPR049315">
    <property type="entry name" value="GDC-P_N"/>
</dbReference>
<dbReference type="PIRSF" id="PIRSF006815">
    <property type="entry name" value="GcvPA"/>
    <property type="match status" value="1"/>
</dbReference>